<comment type="subcellular location">
    <subcellularLocation>
        <location evidence="1">Membrane</location>
        <topology evidence="1">Multi-pass membrane protein</topology>
    </subcellularLocation>
</comment>
<feature type="transmembrane region" description="Helical" evidence="6">
    <location>
        <begin position="458"/>
        <end position="475"/>
    </location>
</feature>
<keyword evidence="9" id="KW-1185">Reference proteome</keyword>
<dbReference type="EMBL" id="OZ020097">
    <property type="protein sequence ID" value="CAK9267695.1"/>
    <property type="molecule type" value="Genomic_DNA"/>
</dbReference>
<keyword evidence="3 6" id="KW-1133">Transmembrane helix</keyword>
<feature type="transmembrane region" description="Helical" evidence="6">
    <location>
        <begin position="487"/>
        <end position="509"/>
    </location>
</feature>
<feature type="transmembrane region" description="Helical" evidence="6">
    <location>
        <begin position="192"/>
        <end position="210"/>
    </location>
</feature>
<evidence type="ECO:0000256" key="5">
    <source>
        <dbReference type="SAM" id="Coils"/>
    </source>
</evidence>
<dbReference type="PROSITE" id="PS50850">
    <property type="entry name" value="MFS"/>
    <property type="match status" value="1"/>
</dbReference>
<dbReference type="InterPro" id="IPR005829">
    <property type="entry name" value="Sugar_transporter_CS"/>
</dbReference>
<evidence type="ECO:0000256" key="6">
    <source>
        <dbReference type="SAM" id="Phobius"/>
    </source>
</evidence>
<accession>A0ABP0WLE7</accession>
<dbReference type="PROSITE" id="PS00217">
    <property type="entry name" value="SUGAR_TRANSPORT_2"/>
    <property type="match status" value="1"/>
</dbReference>
<feature type="transmembrane region" description="Helical" evidence="6">
    <location>
        <begin position="247"/>
        <end position="268"/>
    </location>
</feature>
<keyword evidence="4 6" id="KW-0472">Membrane</keyword>
<dbReference type="PANTHER" id="PTHR24064">
    <property type="entry name" value="SOLUTE CARRIER FAMILY 22 MEMBER"/>
    <property type="match status" value="1"/>
</dbReference>
<feature type="transmembrane region" description="Helical" evidence="6">
    <location>
        <begin position="616"/>
        <end position="639"/>
    </location>
</feature>
<feature type="transmembrane region" description="Helical" evidence="6">
    <location>
        <begin position="516"/>
        <end position="536"/>
    </location>
</feature>
<dbReference type="InterPro" id="IPR036259">
    <property type="entry name" value="MFS_trans_sf"/>
</dbReference>
<evidence type="ECO:0000256" key="3">
    <source>
        <dbReference type="ARBA" id="ARBA00022989"/>
    </source>
</evidence>
<feature type="domain" description="Major facilitator superfamily (MFS) profile" evidence="7">
    <location>
        <begin position="101"/>
        <end position="704"/>
    </location>
</feature>
<dbReference type="InterPro" id="IPR020846">
    <property type="entry name" value="MFS_dom"/>
</dbReference>
<evidence type="ECO:0000313" key="9">
    <source>
        <dbReference type="Proteomes" id="UP001497444"/>
    </source>
</evidence>
<dbReference type="Pfam" id="PF00083">
    <property type="entry name" value="Sugar_tr"/>
    <property type="match status" value="1"/>
</dbReference>
<proteinExistence type="predicted"/>
<feature type="coiled-coil region" evidence="5">
    <location>
        <begin position="35"/>
        <end position="62"/>
    </location>
</feature>
<dbReference type="InterPro" id="IPR005828">
    <property type="entry name" value="MFS_sugar_transport-like"/>
</dbReference>
<dbReference type="Proteomes" id="UP001497444">
    <property type="component" value="Chromosome 2"/>
</dbReference>
<name>A0ABP0WLE7_9BRYO</name>
<evidence type="ECO:0000256" key="2">
    <source>
        <dbReference type="ARBA" id="ARBA00022692"/>
    </source>
</evidence>
<feature type="transmembrane region" description="Helical" evidence="6">
    <location>
        <begin position="307"/>
        <end position="327"/>
    </location>
</feature>
<feature type="transmembrane region" description="Helical" evidence="6">
    <location>
        <begin position="679"/>
        <end position="699"/>
    </location>
</feature>
<dbReference type="SUPFAM" id="SSF103473">
    <property type="entry name" value="MFS general substrate transporter"/>
    <property type="match status" value="1"/>
</dbReference>
<gene>
    <name evidence="8" type="ORF">CSSPJE1EN1_LOCUS13173</name>
</gene>
<evidence type="ECO:0000256" key="1">
    <source>
        <dbReference type="ARBA" id="ARBA00004141"/>
    </source>
</evidence>
<evidence type="ECO:0000259" key="7">
    <source>
        <dbReference type="PROSITE" id="PS50850"/>
    </source>
</evidence>
<reference evidence="8 9" key="1">
    <citation type="submission" date="2024-02" db="EMBL/GenBank/DDBJ databases">
        <authorList>
            <consortium name="ELIXIR-Norway"/>
            <consortium name="Elixir Norway"/>
        </authorList>
    </citation>
    <scope>NUCLEOTIDE SEQUENCE [LARGE SCALE GENOMIC DNA]</scope>
</reference>
<dbReference type="Gene3D" id="1.20.1250.20">
    <property type="entry name" value="MFS general substrate transporter like domains"/>
    <property type="match status" value="1"/>
</dbReference>
<feature type="transmembrane region" description="Helical" evidence="6">
    <location>
        <begin position="280"/>
        <end position="301"/>
    </location>
</feature>
<organism evidence="8 9">
    <name type="scientific">Sphagnum jensenii</name>
    <dbReference type="NCBI Taxonomy" id="128206"/>
    <lineage>
        <taxon>Eukaryota</taxon>
        <taxon>Viridiplantae</taxon>
        <taxon>Streptophyta</taxon>
        <taxon>Embryophyta</taxon>
        <taxon>Bryophyta</taxon>
        <taxon>Sphagnophytina</taxon>
        <taxon>Sphagnopsida</taxon>
        <taxon>Sphagnales</taxon>
        <taxon>Sphagnaceae</taxon>
        <taxon>Sphagnum</taxon>
    </lineage>
</organism>
<evidence type="ECO:0000313" key="8">
    <source>
        <dbReference type="EMBL" id="CAK9267695.1"/>
    </source>
</evidence>
<feature type="transmembrane region" description="Helical" evidence="6">
    <location>
        <begin position="651"/>
        <end position="673"/>
    </location>
</feature>
<feature type="transmembrane region" description="Helical" evidence="6">
    <location>
        <begin position="99"/>
        <end position="122"/>
    </location>
</feature>
<feature type="transmembrane region" description="Helical" evidence="6">
    <location>
        <begin position="222"/>
        <end position="241"/>
    </location>
</feature>
<protein>
    <recommendedName>
        <fullName evidence="7">Major facilitator superfamily (MFS) profile domain-containing protein</fullName>
    </recommendedName>
</protein>
<keyword evidence="2 6" id="KW-0812">Transmembrane</keyword>
<keyword evidence="5" id="KW-0175">Coiled coil</keyword>
<sequence length="720" mass="77386">MERRDDCLSLEEGLIVNRSASADAVIMDIEAAVAAAAACSTLENHNNTLQEEEEEEHNIDLLHDDSDAARRLRLVPNIEKLSVDDLLQKWVGECGRAQLWHFVLVSLAWTIHGLQTFAMVFADRQPSWQCRSSPSQSLTSASTSFSNAALNITATATDMCNMDSSLWEWVGRKGVSTVSEWNLVCGDEYKRGLAQSVFFIGGLFGAGVFGNLSDSVLGRKGALVLACAATAISGLITAAAPNYWAYVIMRGVTGLSTGGVGLSSFVLATEPVGPSRRGQMGMSAFYFFSLGVMALPVFAFYTGSWRLLYVVTSIPAVIYCAIVLPFVCESPRWYLIQGRLEEAMAVMRNFATLNGKSVPSWVSLTTDHELVDHVETMALFAAAAVNLPNSESHDSADAVVHELPRNSCKLDQLPTTTVLMSPAANLHQAPGAAAAASATRFSGTLLDVMKCSGTRNRMLIMVVIWFNCAIVYYGINLNVVNIGFDLYLSVFTNGLVEIPAYAITALLLQRLGRRKLLVASMLLPGVCCIMGSLLSVHEQLQVVSHANNLEGTPATSAAFGSHESKTFSQSRMEDAASSFFAASVESIGRLYSYDQSSNSLFSSSSTSSWTLNWVGFARLLCGVIGIFGIAGAYNLIYIYTLELFPTVVRNAALGLATQAAGIGAVIAPTIVALDHYNSAIPFGLFAAAALVGALLALWLPETLNQPLWETLQGMENASTL</sequence>
<evidence type="ECO:0000256" key="4">
    <source>
        <dbReference type="ARBA" id="ARBA00023136"/>
    </source>
</evidence>